<dbReference type="GO" id="GO:0005886">
    <property type="term" value="C:plasma membrane"/>
    <property type="evidence" value="ECO:0007669"/>
    <property type="project" value="UniProtKB-SubCell"/>
</dbReference>
<keyword evidence="6 7" id="KW-0472">Membrane</keyword>
<feature type="transmembrane region" description="Helical" evidence="7">
    <location>
        <begin position="98"/>
        <end position="121"/>
    </location>
</feature>
<protein>
    <submittedName>
        <fullName evidence="10">Glycerol-3-phosphate ABC transporter permease</fullName>
    </submittedName>
</protein>
<feature type="transmembrane region" description="Helical" evidence="7">
    <location>
        <begin position="290"/>
        <end position="312"/>
    </location>
</feature>
<evidence type="ECO:0000256" key="1">
    <source>
        <dbReference type="ARBA" id="ARBA00004651"/>
    </source>
</evidence>
<dbReference type="GO" id="GO:0055085">
    <property type="term" value="P:transmembrane transport"/>
    <property type="evidence" value="ECO:0007669"/>
    <property type="project" value="InterPro"/>
</dbReference>
<feature type="region of interest" description="Disordered" evidence="8">
    <location>
        <begin position="1"/>
        <end position="27"/>
    </location>
</feature>
<dbReference type="PANTHER" id="PTHR30193">
    <property type="entry name" value="ABC TRANSPORTER PERMEASE PROTEIN"/>
    <property type="match status" value="1"/>
</dbReference>
<evidence type="ECO:0000256" key="6">
    <source>
        <dbReference type="ARBA" id="ARBA00023136"/>
    </source>
</evidence>
<feature type="transmembrane region" description="Helical" evidence="7">
    <location>
        <begin position="181"/>
        <end position="204"/>
    </location>
</feature>
<evidence type="ECO:0000256" key="2">
    <source>
        <dbReference type="ARBA" id="ARBA00022448"/>
    </source>
</evidence>
<keyword evidence="3" id="KW-1003">Cell membrane</keyword>
<evidence type="ECO:0000313" key="10">
    <source>
        <dbReference type="EMBL" id="BCJ26620.1"/>
    </source>
</evidence>
<name>A0A810KTZ5_9ACTN</name>
<dbReference type="OrthoDB" id="34224at2"/>
<evidence type="ECO:0000256" key="3">
    <source>
        <dbReference type="ARBA" id="ARBA00022475"/>
    </source>
</evidence>
<dbReference type="InterPro" id="IPR035906">
    <property type="entry name" value="MetI-like_sf"/>
</dbReference>
<accession>A0A810KTZ5</accession>
<organism evidence="10 11">
    <name type="scientific">Actinocatenispora sera</name>
    <dbReference type="NCBI Taxonomy" id="390989"/>
    <lineage>
        <taxon>Bacteria</taxon>
        <taxon>Bacillati</taxon>
        <taxon>Actinomycetota</taxon>
        <taxon>Actinomycetes</taxon>
        <taxon>Micromonosporales</taxon>
        <taxon>Micromonosporaceae</taxon>
        <taxon>Actinocatenispora</taxon>
    </lineage>
</organism>
<keyword evidence="5 7" id="KW-1133">Transmembrane helix</keyword>
<dbReference type="PANTHER" id="PTHR30193:SF37">
    <property type="entry name" value="INNER MEMBRANE ABC TRANSPORTER PERMEASE PROTEIN YCJO"/>
    <property type="match status" value="1"/>
</dbReference>
<evidence type="ECO:0000313" key="11">
    <source>
        <dbReference type="Proteomes" id="UP000680750"/>
    </source>
</evidence>
<dbReference type="PROSITE" id="PS50928">
    <property type="entry name" value="ABC_TM1"/>
    <property type="match status" value="1"/>
</dbReference>
<evidence type="ECO:0000256" key="7">
    <source>
        <dbReference type="RuleBase" id="RU363032"/>
    </source>
</evidence>
<evidence type="ECO:0000256" key="8">
    <source>
        <dbReference type="SAM" id="MobiDB-lite"/>
    </source>
</evidence>
<dbReference type="InterPro" id="IPR051393">
    <property type="entry name" value="ABC_transporter_permease"/>
</dbReference>
<feature type="domain" description="ABC transmembrane type-1" evidence="9">
    <location>
        <begin position="96"/>
        <end position="308"/>
    </location>
</feature>
<evidence type="ECO:0000256" key="5">
    <source>
        <dbReference type="ARBA" id="ARBA00022989"/>
    </source>
</evidence>
<evidence type="ECO:0000256" key="4">
    <source>
        <dbReference type="ARBA" id="ARBA00022692"/>
    </source>
</evidence>
<dbReference type="KEGG" id="aser:Asera_07280"/>
<dbReference type="CDD" id="cd06261">
    <property type="entry name" value="TM_PBP2"/>
    <property type="match status" value="1"/>
</dbReference>
<dbReference type="Proteomes" id="UP000680750">
    <property type="component" value="Chromosome"/>
</dbReference>
<dbReference type="AlphaFoldDB" id="A0A810KTZ5"/>
<proteinExistence type="inferred from homology"/>
<dbReference type="InterPro" id="IPR000515">
    <property type="entry name" value="MetI-like"/>
</dbReference>
<sequence length="319" mass="35373">MSAVDARAGARSADTVGTGDRPPPRRRRPRHLREYLLFLAFIVPNFFFVIVFAYWPVIYNAYLSLTSWNMLAPVKEFVGLANYTDLLTDSDFLDTLRITVIFVLGIVLGSMVLGLAIAVLLNEKLIGRGFVRTMAFAPHILSGAAIGTIWLFIFDPNYGLLRPIFGAVGLASPNWMTSSKWALPGLIIVYLWKNMGFIATVYLAGLQNVPRDLYEAAAIDGSGPWHTFRKITFPMLSPVTFFLVITTTIGTFQAFDIIALMTGGGPGNSTTILSWFIYRQAFKAFDAGHAAAAAMLMFVVLVIITALQARFLERKVHYR</sequence>
<comment type="similarity">
    <text evidence="7">Belongs to the binding-protein-dependent transport system permease family.</text>
</comment>
<gene>
    <name evidence="10" type="ORF">Asera_07280</name>
</gene>
<feature type="transmembrane region" description="Helical" evidence="7">
    <location>
        <begin position="239"/>
        <end position="261"/>
    </location>
</feature>
<feature type="transmembrane region" description="Helical" evidence="7">
    <location>
        <begin position="133"/>
        <end position="153"/>
    </location>
</feature>
<keyword evidence="2 7" id="KW-0813">Transport</keyword>
<keyword evidence="11" id="KW-1185">Reference proteome</keyword>
<comment type="subcellular location">
    <subcellularLocation>
        <location evidence="1 7">Cell membrane</location>
        <topology evidence="1 7">Multi-pass membrane protein</topology>
    </subcellularLocation>
</comment>
<feature type="transmembrane region" description="Helical" evidence="7">
    <location>
        <begin position="35"/>
        <end position="55"/>
    </location>
</feature>
<dbReference type="SUPFAM" id="SSF161098">
    <property type="entry name" value="MetI-like"/>
    <property type="match status" value="1"/>
</dbReference>
<dbReference type="EMBL" id="AP023354">
    <property type="protein sequence ID" value="BCJ26620.1"/>
    <property type="molecule type" value="Genomic_DNA"/>
</dbReference>
<dbReference type="Pfam" id="PF00528">
    <property type="entry name" value="BPD_transp_1"/>
    <property type="match status" value="1"/>
</dbReference>
<keyword evidence="4 7" id="KW-0812">Transmembrane</keyword>
<evidence type="ECO:0000259" key="9">
    <source>
        <dbReference type="PROSITE" id="PS50928"/>
    </source>
</evidence>
<dbReference type="Gene3D" id="1.10.3720.10">
    <property type="entry name" value="MetI-like"/>
    <property type="match status" value="1"/>
</dbReference>
<dbReference type="RefSeq" id="WP_030449434.1">
    <property type="nucleotide sequence ID" value="NZ_AP023354.1"/>
</dbReference>
<reference evidence="10" key="1">
    <citation type="submission" date="2020-08" db="EMBL/GenBank/DDBJ databases">
        <title>Whole genome shotgun sequence of Actinocatenispora sera NBRC 101916.</title>
        <authorList>
            <person name="Komaki H."/>
            <person name="Tamura T."/>
        </authorList>
    </citation>
    <scope>NUCLEOTIDE SEQUENCE</scope>
    <source>
        <strain evidence="10">NBRC 101916</strain>
    </source>
</reference>